<comment type="caution">
    <text evidence="2">The sequence shown here is derived from an EMBL/GenBank/DDBJ whole genome shotgun (WGS) entry which is preliminary data.</text>
</comment>
<feature type="transmembrane region" description="Helical" evidence="1">
    <location>
        <begin position="12"/>
        <end position="33"/>
    </location>
</feature>
<name>A0A1E8AYV5_BACMY</name>
<accession>A0A1E8AYV5</accession>
<dbReference type="RefSeq" id="WP_070146057.1">
    <property type="nucleotide sequence ID" value="NZ_LXLT01000084.1"/>
</dbReference>
<dbReference type="PATRIC" id="fig|86662.25.peg.5750"/>
<reference evidence="2 3" key="1">
    <citation type="submission" date="2016-05" db="EMBL/GenBank/DDBJ databases">
        <title>Bacillus thuringiensis and Bacillus weihenstephanensis as novel biocontrol agents of wilt causing Verticillium species.</title>
        <authorList>
            <person name="Hollensteiner J."/>
            <person name="Wemheuer F."/>
            <person name="Harting R."/>
            <person name="Kolarzyk A."/>
            <person name="Diaz-Valerio S."/>
            <person name="Poehlein A."/>
            <person name="Brzuszkiewicz E."/>
            <person name="Nesemann K."/>
            <person name="Braus-Stromeyer S."/>
            <person name="Braus G."/>
            <person name="Daniel R."/>
            <person name="Liesegang H."/>
        </authorList>
    </citation>
    <scope>NUCLEOTIDE SEQUENCE [LARGE SCALE GENOMIC DNA]</scope>
    <source>
        <strain evidence="2 3">GOE8</strain>
    </source>
</reference>
<evidence type="ECO:0000313" key="3">
    <source>
        <dbReference type="Proteomes" id="UP000175706"/>
    </source>
</evidence>
<gene>
    <name evidence="2" type="ORF">BWGOE8_55890</name>
</gene>
<dbReference type="Proteomes" id="UP000175706">
    <property type="component" value="Unassembled WGS sequence"/>
</dbReference>
<feature type="transmembrane region" description="Helical" evidence="1">
    <location>
        <begin position="39"/>
        <end position="57"/>
    </location>
</feature>
<feature type="transmembrane region" description="Helical" evidence="1">
    <location>
        <begin position="93"/>
        <end position="111"/>
    </location>
</feature>
<proteinExistence type="predicted"/>
<evidence type="ECO:0000256" key="1">
    <source>
        <dbReference type="SAM" id="Phobius"/>
    </source>
</evidence>
<keyword evidence="1" id="KW-0812">Transmembrane</keyword>
<dbReference type="EMBL" id="LXLT01000084">
    <property type="protein sequence ID" value="OFD70455.1"/>
    <property type="molecule type" value="Genomic_DNA"/>
</dbReference>
<sequence length="114" mass="13019">MIIWRGKGMLVALAFILGFMINAFLFSFLQVNTEDKPGFILQGIFSTISIAMINYFFTKKFISDSVRTLVDEKTGERVQIKDKSSLFFIPNKYWTWIILVLGVVIIINVSAQLS</sequence>
<keyword evidence="1" id="KW-0472">Membrane</keyword>
<dbReference type="AlphaFoldDB" id="A0A1E8AYV5"/>
<protein>
    <submittedName>
        <fullName evidence="2">Uncharacterized protein</fullName>
    </submittedName>
</protein>
<organism evidence="2 3">
    <name type="scientific">Bacillus mycoides</name>
    <dbReference type="NCBI Taxonomy" id="1405"/>
    <lineage>
        <taxon>Bacteria</taxon>
        <taxon>Bacillati</taxon>
        <taxon>Bacillota</taxon>
        <taxon>Bacilli</taxon>
        <taxon>Bacillales</taxon>
        <taxon>Bacillaceae</taxon>
        <taxon>Bacillus</taxon>
        <taxon>Bacillus cereus group</taxon>
    </lineage>
</organism>
<keyword evidence="1" id="KW-1133">Transmembrane helix</keyword>
<evidence type="ECO:0000313" key="2">
    <source>
        <dbReference type="EMBL" id="OFD70455.1"/>
    </source>
</evidence>